<evidence type="ECO:0000313" key="2">
    <source>
        <dbReference type="EnsemblMetazoa" id="LLOJ005574-PA"/>
    </source>
</evidence>
<evidence type="ECO:0000313" key="1">
    <source>
        <dbReference type="EMBL" id="MBC1179742.1"/>
    </source>
</evidence>
<organism evidence="2 3">
    <name type="scientific">Lutzomyia longipalpis</name>
    <name type="common">Sand fly</name>
    <dbReference type="NCBI Taxonomy" id="7200"/>
    <lineage>
        <taxon>Eukaryota</taxon>
        <taxon>Metazoa</taxon>
        <taxon>Ecdysozoa</taxon>
        <taxon>Arthropoda</taxon>
        <taxon>Hexapoda</taxon>
        <taxon>Insecta</taxon>
        <taxon>Pterygota</taxon>
        <taxon>Neoptera</taxon>
        <taxon>Endopterygota</taxon>
        <taxon>Diptera</taxon>
        <taxon>Nematocera</taxon>
        <taxon>Psychodoidea</taxon>
        <taxon>Psychodidae</taxon>
        <taxon>Lutzomyia</taxon>
        <taxon>Lutzomyia</taxon>
    </lineage>
</organism>
<evidence type="ECO:0000313" key="3">
    <source>
        <dbReference type="Proteomes" id="UP000092461"/>
    </source>
</evidence>
<dbReference type="EMBL" id="GITU01011039">
    <property type="protein sequence ID" value="MBC1179742.1"/>
    <property type="molecule type" value="Transcribed_RNA"/>
</dbReference>
<protein>
    <submittedName>
        <fullName evidence="1 2">Uncharacterized protein</fullName>
    </submittedName>
</protein>
<name>A0A1B0CLT7_LUTLO</name>
<accession>A0A1B0CLT7</accession>
<reference evidence="1" key="2">
    <citation type="journal article" date="2020" name="BMC">
        <title>Leishmania infection induces a limited differential gene expression in the sand fly midgut.</title>
        <authorList>
            <person name="Coutinho-Abreu I.V."/>
            <person name="Serafim T.D."/>
            <person name="Meneses C."/>
            <person name="Kamhawi S."/>
            <person name="Oliveira F."/>
            <person name="Valenzuela J.G."/>
        </authorList>
    </citation>
    <scope>NUCLEOTIDE SEQUENCE</scope>
    <source>
        <strain evidence="1">Jacobina</strain>
        <tissue evidence="1">Midgut</tissue>
    </source>
</reference>
<proteinExistence type="predicted"/>
<reference evidence="2" key="3">
    <citation type="submission" date="2020-05" db="UniProtKB">
        <authorList>
            <consortium name="EnsemblMetazoa"/>
        </authorList>
    </citation>
    <scope>IDENTIFICATION</scope>
    <source>
        <strain evidence="2">Jacobina</strain>
    </source>
</reference>
<keyword evidence="3" id="KW-1185">Reference proteome</keyword>
<dbReference type="VEuPathDB" id="VectorBase:LLOJ005574"/>
<dbReference type="Proteomes" id="UP000092461">
    <property type="component" value="Unassembled WGS sequence"/>
</dbReference>
<dbReference type="AlphaFoldDB" id="A0A1B0CLT7"/>
<dbReference type="EnsemblMetazoa" id="LLOJ005574-RA">
    <property type="protein sequence ID" value="LLOJ005574-PA"/>
    <property type="gene ID" value="LLOJ005574"/>
</dbReference>
<sequence>MPVTLAKTHLGGLLGETFCLGYHLLNGANHVECNLGQMIVFTNKDLAEALDGFLEGYQFSGMPSEDFGHLEWLGQETLDFPGTCHRELILLRQFIHTQDGNNILKGFVILEDFLHTTCNIVVLLPNNIGIHDTGCGIKGIYSWVDTQFGDSSGQHSGGVQPRKKSKTNLHGCDGALLGCGNTFLHATHVSGQGWLVTHSRGDTTQQGRHLRTGLGETENVVNEKQYILSFLITEIFSNSESSQSDTSTSAWGSKNLNKKTNLGCLVLERNNARLNHLVVEIISFTGTFAHTSKYGVTTMSLSYVVNQLHDKHSFTHTGTTKETNLTTLSIGGKKIHNLNASYENLLLDAHLHEFRSFSVNGGKFVSFNGAPLVNWFPNDVNNASQGFSANGNLNG</sequence>
<reference evidence="3" key="1">
    <citation type="submission" date="2012-05" db="EMBL/GenBank/DDBJ databases">
        <title>Whole Genome Assembly of Lutzomyia longipalpis.</title>
        <authorList>
            <person name="Richards S."/>
            <person name="Qu C."/>
            <person name="Dillon R."/>
            <person name="Worley K."/>
            <person name="Scherer S."/>
            <person name="Batterton M."/>
            <person name="Taylor A."/>
            <person name="Hawes A."/>
            <person name="Hernandez B."/>
            <person name="Kovar C."/>
            <person name="Mandapat C."/>
            <person name="Pham C."/>
            <person name="Qu C."/>
            <person name="Jing C."/>
            <person name="Bess C."/>
            <person name="Bandaranaike D."/>
            <person name="Ngo D."/>
            <person name="Ongeri F."/>
            <person name="Arias F."/>
            <person name="Lara F."/>
            <person name="Weissenberger G."/>
            <person name="Kamau G."/>
            <person name="Han H."/>
            <person name="Shen H."/>
            <person name="Dinh H."/>
            <person name="Khalil I."/>
            <person name="Jones J."/>
            <person name="Shafer J."/>
            <person name="Jayaseelan J."/>
            <person name="Quiroz J."/>
            <person name="Blankenburg K."/>
            <person name="Nguyen L."/>
            <person name="Jackson L."/>
            <person name="Francisco L."/>
            <person name="Tang L.-Y."/>
            <person name="Pu L.-L."/>
            <person name="Perales L."/>
            <person name="Lorensuhewa L."/>
            <person name="Munidasa M."/>
            <person name="Coyle M."/>
            <person name="Taylor M."/>
            <person name="Puazo M."/>
            <person name="Firestine M."/>
            <person name="Scheel M."/>
            <person name="Javaid M."/>
            <person name="Wang M."/>
            <person name="Li M."/>
            <person name="Tabassum N."/>
            <person name="Saada N."/>
            <person name="Osuji N."/>
            <person name="Aqrawi P."/>
            <person name="Fu Q."/>
            <person name="Thornton R."/>
            <person name="Raj R."/>
            <person name="Goodspeed R."/>
            <person name="Mata R."/>
            <person name="Najjar R."/>
            <person name="Gubbala S."/>
            <person name="Lee S."/>
            <person name="Denson S."/>
            <person name="Patil S."/>
            <person name="Macmil S."/>
            <person name="Qi S."/>
            <person name="Matskevitch T."/>
            <person name="Palculict T."/>
            <person name="Mathew T."/>
            <person name="Vee V."/>
            <person name="Velamala V."/>
            <person name="Korchina V."/>
            <person name="Cai W."/>
            <person name="Liu W."/>
            <person name="Dai W."/>
            <person name="Zou X."/>
            <person name="Zhu Y."/>
            <person name="Zhang Y."/>
            <person name="Wu Y.-Q."/>
            <person name="Xin Y."/>
            <person name="Nazarath L."/>
            <person name="Kovar C."/>
            <person name="Han Y."/>
            <person name="Muzny D."/>
            <person name="Gibbs R."/>
        </authorList>
    </citation>
    <scope>NUCLEOTIDE SEQUENCE [LARGE SCALE GENOMIC DNA]</scope>
    <source>
        <strain evidence="3">Jacobina</strain>
    </source>
</reference>
<dbReference type="EMBL" id="AJWK01017609">
    <property type="status" value="NOT_ANNOTATED_CDS"/>
    <property type="molecule type" value="Genomic_DNA"/>
</dbReference>